<dbReference type="InterPro" id="IPR036526">
    <property type="entry name" value="C-N_Hydrolase_sf"/>
</dbReference>
<evidence type="ECO:0000256" key="3">
    <source>
        <dbReference type="ARBA" id="ARBA00022475"/>
    </source>
</evidence>
<feature type="domain" description="CN hydrolase" evidence="11">
    <location>
        <begin position="199"/>
        <end position="411"/>
    </location>
</feature>
<evidence type="ECO:0000256" key="5">
    <source>
        <dbReference type="ARBA" id="ARBA00022679"/>
    </source>
</evidence>
<evidence type="ECO:0000256" key="2">
    <source>
        <dbReference type="ARBA" id="ARBA00010065"/>
    </source>
</evidence>
<dbReference type="Gene3D" id="3.60.110.10">
    <property type="entry name" value="Carbon-nitrogen hydrolase"/>
    <property type="match status" value="1"/>
</dbReference>
<feature type="transmembrane region" description="Helical" evidence="10">
    <location>
        <begin position="60"/>
        <end position="80"/>
    </location>
</feature>
<sequence length="411" mass="47371">MKKNLDIYFTRIYIIKAFVIALCLCAFIYLAYFKLTFLTLNSLLALIGFYLLLGENRIVWFWSGFFTGLLWFYWISFSFVYYDLMFLIPFIILGIAFVYGFLFWLIGRLGSSIYVQLPLLFGISFVDPFRFNWLKLQLTLIDTYFSTSLLSFGLFLSAIALFKSLPKWTKGFALIPLIAALSFGTSQTMPETHLDVAIPTMNIPQSQRWDAAYQQKSIDLNFALIEKAIAEHKELIILPESAFPLYLNRAPRLIESLKKYSEHIAIVTGSLTYEEDQGFFNSSYLFQKGEMQIAHKIILVPFGEEVPFPAFIVEIINKLFFDGAKDYQKAKAPQDFVINGITFRSAICYEGTNDKLFEGNPKQMIVVSNNAWFTPSTEQTLQYLLLRYYAKKYHTIIYHSANSGKSGIIYP</sequence>
<dbReference type="SUPFAM" id="SSF56317">
    <property type="entry name" value="Carbon-nitrogen hydrolase"/>
    <property type="match status" value="1"/>
</dbReference>
<comment type="similarity">
    <text evidence="2">Belongs to the CN hydrolase family. Apolipoprotein N-acyltransferase subfamily.</text>
</comment>
<dbReference type="RefSeq" id="WP_087439031.1">
    <property type="nucleotide sequence ID" value="NZ_CP021416.1"/>
</dbReference>
<comment type="subcellular location">
    <subcellularLocation>
        <location evidence="1">Cell membrane</location>
        <topology evidence="1">Multi-pass membrane protein</topology>
    </subcellularLocation>
</comment>
<keyword evidence="13" id="KW-1185">Reference proteome</keyword>
<dbReference type="InterPro" id="IPR059110">
    <property type="entry name" value="Lnt_campylobact"/>
</dbReference>
<evidence type="ECO:0000256" key="6">
    <source>
        <dbReference type="ARBA" id="ARBA00022692"/>
    </source>
</evidence>
<dbReference type="EMBL" id="CP021416">
    <property type="protein sequence ID" value="ARU49247.1"/>
    <property type="molecule type" value="Genomic_DNA"/>
</dbReference>
<evidence type="ECO:0000256" key="4">
    <source>
        <dbReference type="ARBA" id="ARBA00022519"/>
    </source>
</evidence>
<evidence type="ECO:0000256" key="9">
    <source>
        <dbReference type="ARBA" id="ARBA00023315"/>
    </source>
</evidence>
<keyword evidence="7 10" id="KW-1133">Transmembrane helix</keyword>
<keyword evidence="9 12" id="KW-0012">Acyltransferase</keyword>
<evidence type="ECO:0000256" key="1">
    <source>
        <dbReference type="ARBA" id="ARBA00004651"/>
    </source>
</evidence>
<feature type="transmembrane region" description="Helical" evidence="10">
    <location>
        <begin position="86"/>
        <end position="106"/>
    </location>
</feature>
<keyword evidence="6 10" id="KW-0812">Transmembrane</keyword>
<dbReference type="NCBIfam" id="NF008934">
    <property type="entry name" value="PRK12291.1"/>
    <property type="match status" value="1"/>
</dbReference>
<evidence type="ECO:0000256" key="10">
    <source>
        <dbReference type="SAM" id="Phobius"/>
    </source>
</evidence>
<dbReference type="InterPro" id="IPR003010">
    <property type="entry name" value="C-N_Hydrolase"/>
</dbReference>
<organism evidence="12 13">
    <name type="scientific">Sulfurospirillum diekertiae</name>
    <dbReference type="NCBI Taxonomy" id="1854492"/>
    <lineage>
        <taxon>Bacteria</taxon>
        <taxon>Pseudomonadati</taxon>
        <taxon>Campylobacterota</taxon>
        <taxon>Epsilonproteobacteria</taxon>
        <taxon>Campylobacterales</taxon>
        <taxon>Sulfurospirillaceae</taxon>
        <taxon>Sulfurospirillum</taxon>
    </lineage>
</organism>
<protein>
    <submittedName>
        <fullName evidence="12">Apolipoprotein N-acyltransferase</fullName>
        <ecNumber evidence="12">2.3.1.-</ecNumber>
    </submittedName>
</protein>
<dbReference type="NCBIfam" id="TIGR00546">
    <property type="entry name" value="lnt"/>
    <property type="match status" value="1"/>
</dbReference>
<dbReference type="InterPro" id="IPR004563">
    <property type="entry name" value="Apolipo_AcylTrfase"/>
</dbReference>
<dbReference type="Pfam" id="PF00795">
    <property type="entry name" value="CN_hydrolase"/>
    <property type="match status" value="1"/>
</dbReference>
<dbReference type="GO" id="GO:0016410">
    <property type="term" value="F:N-acyltransferase activity"/>
    <property type="evidence" value="ECO:0007669"/>
    <property type="project" value="InterPro"/>
</dbReference>
<dbReference type="PANTHER" id="PTHR38686:SF1">
    <property type="entry name" value="APOLIPOPROTEIN N-ACYLTRANSFERASE"/>
    <property type="match status" value="1"/>
</dbReference>
<accession>A0A1Y0HM98</accession>
<dbReference type="GO" id="GO:0005886">
    <property type="term" value="C:plasma membrane"/>
    <property type="evidence" value="ECO:0007669"/>
    <property type="project" value="UniProtKB-SubCell"/>
</dbReference>
<dbReference type="AlphaFoldDB" id="A0A1Y0HM98"/>
<evidence type="ECO:0000313" key="13">
    <source>
        <dbReference type="Proteomes" id="UP000196005"/>
    </source>
</evidence>
<keyword evidence="8 10" id="KW-0472">Membrane</keyword>
<dbReference type="EC" id="2.3.1.-" evidence="12"/>
<reference evidence="13" key="1">
    <citation type="submission" date="2017-05" db="EMBL/GenBank/DDBJ databases">
        <title>Dechlorination kinetics govern the competition between two new strains of the genus Sulfurospirillum.</title>
        <authorList>
            <person name="Buttet G.F."/>
            <person name="Murray A.M."/>
            <person name="Goris T."/>
            <person name="Burion M."/>
            <person name="Lin B."/>
            <person name="Rolle M."/>
            <person name="Maillard J."/>
        </authorList>
    </citation>
    <scope>NUCLEOTIDE SEQUENCE [LARGE SCALE GENOMIC DNA]</scope>
    <source>
        <strain evidence="13">SL2-1</strain>
    </source>
</reference>
<keyword evidence="3" id="KW-1003">Cell membrane</keyword>
<feature type="transmembrane region" description="Helical" evidence="10">
    <location>
        <begin position="12"/>
        <end position="31"/>
    </location>
</feature>
<proteinExistence type="inferred from homology"/>
<dbReference type="PANTHER" id="PTHR38686">
    <property type="entry name" value="APOLIPOPROTEIN N-ACYLTRANSFERASE"/>
    <property type="match status" value="1"/>
</dbReference>
<feature type="transmembrane region" description="Helical" evidence="10">
    <location>
        <begin position="143"/>
        <end position="162"/>
    </location>
</feature>
<evidence type="ECO:0000313" key="12">
    <source>
        <dbReference type="EMBL" id="ARU49247.1"/>
    </source>
</evidence>
<feature type="transmembrane region" description="Helical" evidence="10">
    <location>
        <begin position="37"/>
        <end position="53"/>
    </location>
</feature>
<dbReference type="Pfam" id="PF26365">
    <property type="entry name" value="ApoNAT_membrane"/>
    <property type="match status" value="1"/>
</dbReference>
<gene>
    <name evidence="12" type="ORF">Sdiek1_2088</name>
</gene>
<dbReference type="PROSITE" id="PS50263">
    <property type="entry name" value="CN_HYDROLASE"/>
    <property type="match status" value="1"/>
</dbReference>
<evidence type="ECO:0000259" key="11">
    <source>
        <dbReference type="PROSITE" id="PS50263"/>
    </source>
</evidence>
<dbReference type="GO" id="GO:0042158">
    <property type="term" value="P:lipoprotein biosynthetic process"/>
    <property type="evidence" value="ECO:0007669"/>
    <property type="project" value="InterPro"/>
</dbReference>
<keyword evidence="4" id="KW-0997">Cell inner membrane</keyword>
<dbReference type="OrthoDB" id="9804277at2"/>
<dbReference type="InterPro" id="IPR059109">
    <property type="entry name" value="Lnt_membrane_dom"/>
</dbReference>
<dbReference type="KEGG" id="suls:Sdiek1_2088"/>
<dbReference type="Proteomes" id="UP000196005">
    <property type="component" value="Chromosome"/>
</dbReference>
<evidence type="ECO:0000256" key="8">
    <source>
        <dbReference type="ARBA" id="ARBA00023136"/>
    </source>
</evidence>
<keyword evidence="5 12" id="KW-0808">Transferase</keyword>
<evidence type="ECO:0000256" key="7">
    <source>
        <dbReference type="ARBA" id="ARBA00022989"/>
    </source>
</evidence>
<name>A0A1Y0HM98_9BACT</name>